<proteinExistence type="predicted"/>
<keyword evidence="2" id="KW-1185">Reference proteome</keyword>
<comment type="caution">
    <text evidence="1">The sequence shown here is derived from an EMBL/GenBank/DDBJ whole genome shotgun (WGS) entry which is preliminary data.</text>
</comment>
<reference evidence="1" key="1">
    <citation type="journal article" date="2018" name="DNA Res.">
        <title>Multiple hybrid de novo genome assembly of finger millet, an orphan allotetraploid crop.</title>
        <authorList>
            <person name="Hatakeyama M."/>
            <person name="Aluri S."/>
            <person name="Balachadran M.T."/>
            <person name="Sivarajan S.R."/>
            <person name="Patrignani A."/>
            <person name="Gruter S."/>
            <person name="Poveda L."/>
            <person name="Shimizu-Inatsugi R."/>
            <person name="Baeten J."/>
            <person name="Francoijs K.J."/>
            <person name="Nataraja K.N."/>
            <person name="Reddy Y.A.N."/>
            <person name="Phadnis S."/>
            <person name="Ravikumar R.L."/>
            <person name="Schlapbach R."/>
            <person name="Sreeman S.M."/>
            <person name="Shimizu K.K."/>
        </authorList>
    </citation>
    <scope>NUCLEOTIDE SEQUENCE</scope>
</reference>
<dbReference type="Pfam" id="PF02458">
    <property type="entry name" value="Transferase"/>
    <property type="match status" value="1"/>
</dbReference>
<organism evidence="1 2">
    <name type="scientific">Eleusine coracana subsp. coracana</name>
    <dbReference type="NCBI Taxonomy" id="191504"/>
    <lineage>
        <taxon>Eukaryota</taxon>
        <taxon>Viridiplantae</taxon>
        <taxon>Streptophyta</taxon>
        <taxon>Embryophyta</taxon>
        <taxon>Tracheophyta</taxon>
        <taxon>Spermatophyta</taxon>
        <taxon>Magnoliopsida</taxon>
        <taxon>Liliopsida</taxon>
        <taxon>Poales</taxon>
        <taxon>Poaceae</taxon>
        <taxon>PACMAD clade</taxon>
        <taxon>Chloridoideae</taxon>
        <taxon>Cynodonteae</taxon>
        <taxon>Eleusininae</taxon>
        <taxon>Eleusine</taxon>
    </lineage>
</organism>
<dbReference type="GO" id="GO:0016747">
    <property type="term" value="F:acyltransferase activity, transferring groups other than amino-acyl groups"/>
    <property type="evidence" value="ECO:0007669"/>
    <property type="project" value="UniProtKB-ARBA"/>
</dbReference>
<evidence type="ECO:0000313" key="1">
    <source>
        <dbReference type="EMBL" id="GJN04856.1"/>
    </source>
</evidence>
<reference evidence="1" key="2">
    <citation type="submission" date="2021-12" db="EMBL/GenBank/DDBJ databases">
        <title>Resequencing data analysis of finger millet.</title>
        <authorList>
            <person name="Hatakeyama M."/>
            <person name="Aluri S."/>
            <person name="Balachadran M.T."/>
            <person name="Sivarajan S.R."/>
            <person name="Poveda L."/>
            <person name="Shimizu-Inatsugi R."/>
            <person name="Schlapbach R."/>
            <person name="Sreeman S.M."/>
            <person name="Shimizu K.K."/>
        </authorList>
    </citation>
    <scope>NUCLEOTIDE SEQUENCE</scope>
</reference>
<dbReference type="InterPro" id="IPR023213">
    <property type="entry name" value="CAT-like_dom_sf"/>
</dbReference>
<dbReference type="Gene3D" id="3.30.559.10">
    <property type="entry name" value="Chloramphenicol acetyltransferase-like domain"/>
    <property type="match status" value="1"/>
</dbReference>
<gene>
    <name evidence="1" type="primary">ga22433</name>
    <name evidence="1" type="ORF">PR202_ga22433</name>
</gene>
<evidence type="ECO:0000313" key="2">
    <source>
        <dbReference type="Proteomes" id="UP001054889"/>
    </source>
</evidence>
<sequence>MKITVQFSKVAKPTKGASAPPTATNSIPLTVFDTVTYGKHVSGIYYFHPPALPNAVLEMGLAEAMAVYCKWAGRLGSDVNGNRAILLNDAGARFVEAIADVALSSIDLLEPYPSF</sequence>
<dbReference type="AlphaFoldDB" id="A0AAV5D347"/>
<accession>A0AAV5D347</accession>
<dbReference type="EMBL" id="BQKI01000011">
    <property type="protein sequence ID" value="GJN04856.1"/>
    <property type="molecule type" value="Genomic_DNA"/>
</dbReference>
<dbReference type="Proteomes" id="UP001054889">
    <property type="component" value="Unassembled WGS sequence"/>
</dbReference>
<name>A0AAV5D347_ELECO</name>
<protein>
    <submittedName>
        <fullName evidence="1">Uncharacterized protein</fullName>
    </submittedName>
</protein>